<proteinExistence type="predicted"/>
<feature type="transmembrane region" description="Helical" evidence="1">
    <location>
        <begin position="73"/>
        <end position="91"/>
    </location>
</feature>
<dbReference type="AlphaFoldDB" id="A0A4P7LQG2"/>
<gene>
    <name evidence="2" type="ORF">E0W60_27150</name>
</gene>
<feature type="transmembrane region" description="Helical" evidence="1">
    <location>
        <begin position="36"/>
        <end position="61"/>
    </location>
</feature>
<keyword evidence="1" id="KW-1133">Transmembrane helix</keyword>
<evidence type="ECO:0000256" key="1">
    <source>
        <dbReference type="SAM" id="Phobius"/>
    </source>
</evidence>
<evidence type="ECO:0000313" key="3">
    <source>
        <dbReference type="Proteomes" id="UP000295294"/>
    </source>
</evidence>
<keyword evidence="1" id="KW-0812">Transmembrane</keyword>
<dbReference type="EMBL" id="CP038635">
    <property type="protein sequence ID" value="QBY54651.1"/>
    <property type="molecule type" value="Genomic_DNA"/>
</dbReference>
<dbReference type="OrthoDB" id="8971131at2"/>
<reference evidence="2 3" key="1">
    <citation type="submission" date="2019-03" db="EMBL/GenBank/DDBJ databases">
        <title>Efficiently degradation of phenoxyalkanoic acid herbicides by Cupriavidus oxalaticus strain X32.</title>
        <authorList>
            <person name="Sheng X."/>
        </authorList>
    </citation>
    <scope>NUCLEOTIDE SEQUENCE [LARGE SCALE GENOMIC DNA]</scope>
    <source>
        <strain evidence="2 3">X32</strain>
    </source>
</reference>
<dbReference type="Proteomes" id="UP000295294">
    <property type="component" value="Chromosome 2"/>
</dbReference>
<accession>A0A4P7LQG2</accession>
<keyword evidence="1" id="KW-0472">Membrane</keyword>
<sequence length="241" mass="26228">MYSRLPPTYELLEALDASSAPAPPSERAPAGGLARVLWIGFIVALVATLLGGGALAAWRLWLKHPVPPWSLRAFEAFLAAAAACYVGAGLARTRPVLARLRNPLRWQAWEMDRQRAAEDALLRQLARIPPAQLEARQRRVALQLRLWEGAARTVGLLLALAPAAVVLAGAWRALPRPEQAVPTLLWGYGVMLVAGGASYLYLHVQCSRPLRRLAYVLGEAARMNAELDARRAQRAAAAREA</sequence>
<dbReference type="STRING" id="1349762.GCA_001592245_04617"/>
<protein>
    <submittedName>
        <fullName evidence="2">Uncharacterized protein</fullName>
    </submittedName>
</protein>
<evidence type="ECO:0000313" key="2">
    <source>
        <dbReference type="EMBL" id="QBY54651.1"/>
    </source>
</evidence>
<dbReference type="RefSeq" id="WP_135706115.1">
    <property type="nucleotide sequence ID" value="NZ_CP038635.1"/>
</dbReference>
<name>A0A4P7LQG2_9BURK</name>
<feature type="transmembrane region" description="Helical" evidence="1">
    <location>
        <begin position="185"/>
        <end position="202"/>
    </location>
</feature>
<feature type="transmembrane region" description="Helical" evidence="1">
    <location>
        <begin position="154"/>
        <end position="173"/>
    </location>
</feature>
<organism evidence="2 3">
    <name type="scientific">Cupriavidus oxalaticus</name>
    <dbReference type="NCBI Taxonomy" id="96344"/>
    <lineage>
        <taxon>Bacteria</taxon>
        <taxon>Pseudomonadati</taxon>
        <taxon>Pseudomonadota</taxon>
        <taxon>Betaproteobacteria</taxon>
        <taxon>Burkholderiales</taxon>
        <taxon>Burkholderiaceae</taxon>
        <taxon>Cupriavidus</taxon>
    </lineage>
</organism>
<dbReference type="KEGG" id="cox:E0W60_27150"/>